<dbReference type="AlphaFoldDB" id="A0A1I1MHL9"/>
<accession>A0A1I1MHL9</accession>
<dbReference type="STRING" id="870482.SAMN04487987_10165"/>
<reference evidence="3" key="1">
    <citation type="submission" date="2016-10" db="EMBL/GenBank/DDBJ databases">
        <authorList>
            <person name="Varghese N."/>
            <person name="Submissions S."/>
        </authorList>
    </citation>
    <scope>NUCLEOTIDE SEQUENCE [LARGE SCALE GENOMIC DNA]</scope>
    <source>
        <strain evidence="3">DSM 25730</strain>
    </source>
</reference>
<feature type="signal peptide" evidence="1">
    <location>
        <begin position="1"/>
        <end position="35"/>
    </location>
</feature>
<evidence type="ECO:0000313" key="3">
    <source>
        <dbReference type="Proteomes" id="UP000199439"/>
    </source>
</evidence>
<dbReference type="PROSITE" id="PS51257">
    <property type="entry name" value="PROKAR_LIPOPROTEIN"/>
    <property type="match status" value="1"/>
</dbReference>
<feature type="chain" id="PRO_5011560510" description="Lipocalin-like domain-containing protein" evidence="1">
    <location>
        <begin position="36"/>
        <end position="363"/>
    </location>
</feature>
<proteinExistence type="predicted"/>
<protein>
    <recommendedName>
        <fullName evidence="4">Lipocalin-like domain-containing protein</fullName>
    </recommendedName>
</protein>
<dbReference type="Proteomes" id="UP000199439">
    <property type="component" value="Unassembled WGS sequence"/>
</dbReference>
<gene>
    <name evidence="2" type="ORF">SAMN04487987_10165</name>
</gene>
<evidence type="ECO:0000256" key="1">
    <source>
        <dbReference type="SAM" id="SignalP"/>
    </source>
</evidence>
<keyword evidence="3" id="KW-1185">Reference proteome</keyword>
<keyword evidence="1" id="KW-0732">Signal</keyword>
<organism evidence="2 3">
    <name type="scientific">Algibacter pectinivorans</name>
    <dbReference type="NCBI Taxonomy" id="870482"/>
    <lineage>
        <taxon>Bacteria</taxon>
        <taxon>Pseudomonadati</taxon>
        <taxon>Bacteroidota</taxon>
        <taxon>Flavobacteriia</taxon>
        <taxon>Flavobacteriales</taxon>
        <taxon>Flavobacteriaceae</taxon>
        <taxon>Algibacter</taxon>
    </lineage>
</organism>
<dbReference type="EMBL" id="FOMI01000001">
    <property type="protein sequence ID" value="SFC81050.1"/>
    <property type="molecule type" value="Genomic_DNA"/>
</dbReference>
<evidence type="ECO:0008006" key="4">
    <source>
        <dbReference type="Google" id="ProtNLM"/>
    </source>
</evidence>
<name>A0A1I1MHL9_9FLAO</name>
<evidence type="ECO:0000313" key="2">
    <source>
        <dbReference type="EMBL" id="SFC81050.1"/>
    </source>
</evidence>
<sequence>MKKKFINTLKIKIMKHLKFLTATLLVTILSLTSCQDEIDSENGNRENTNSAASPTANNLERSAMHDGSFDDFLDGVSCSSIILPVTATVNDTQITIISASDYELVLNILGQFTNDDDSIELQFPFSVKLSNYTEVEITNQTDYDAVINACETAENELKNAINCIDINFPITILTFDLNVQQTGSVVIESEQQLYAYMNNLDDNTLFSVNYPITATLNNDTVIEITSDMDLQASITECLGTDETMAEAEENALELEAILLESKFKVESLVSAGVDSANEFADYTIDFANDLTCTAENTVNATIQDIEGTYKVTSELEVFLSLTFSGNATFELLNNSWQVTSYSNNTISLQSSTNAAITLVLSKI</sequence>